<reference evidence="6 7" key="1">
    <citation type="submission" date="2020-08" db="EMBL/GenBank/DDBJ databases">
        <title>Genomic Encyclopedia of Type Strains, Phase III (KMG-III): the genomes of soil and plant-associated and newly described type strains.</title>
        <authorList>
            <person name="Whitman W."/>
        </authorList>
    </citation>
    <scope>NUCLEOTIDE SEQUENCE [LARGE SCALE GENOMIC DNA]</scope>
    <source>
        <strain evidence="6 7">CECT 8960</strain>
    </source>
</reference>
<accession>A0A7W7QFV8</accession>
<evidence type="ECO:0000256" key="4">
    <source>
        <dbReference type="SAM" id="SignalP"/>
    </source>
</evidence>
<protein>
    <recommendedName>
        <fullName evidence="5">Fibronectin type-III domain-containing protein</fullName>
    </recommendedName>
</protein>
<dbReference type="Pfam" id="PF00041">
    <property type="entry name" value="fn3"/>
    <property type="match status" value="1"/>
</dbReference>
<dbReference type="InterPro" id="IPR013783">
    <property type="entry name" value="Ig-like_fold"/>
</dbReference>
<proteinExistence type="predicted"/>
<keyword evidence="4" id="KW-0732">Signal</keyword>
<organism evidence="6 7">
    <name type="scientific">Actinophytocola algeriensis</name>
    <dbReference type="NCBI Taxonomy" id="1768010"/>
    <lineage>
        <taxon>Bacteria</taxon>
        <taxon>Bacillati</taxon>
        <taxon>Actinomycetota</taxon>
        <taxon>Actinomycetes</taxon>
        <taxon>Pseudonocardiales</taxon>
        <taxon>Pseudonocardiaceae</taxon>
    </lineage>
</organism>
<dbReference type="SUPFAM" id="SSF49265">
    <property type="entry name" value="Fibronectin type III"/>
    <property type="match status" value="1"/>
</dbReference>
<keyword evidence="3" id="KW-0119">Carbohydrate metabolism</keyword>
<evidence type="ECO:0000256" key="2">
    <source>
        <dbReference type="ARBA" id="ARBA00023295"/>
    </source>
</evidence>
<dbReference type="InterPro" id="IPR003961">
    <property type="entry name" value="FN3_dom"/>
</dbReference>
<dbReference type="RefSeq" id="WP_184816578.1">
    <property type="nucleotide sequence ID" value="NZ_JACHJQ010000014.1"/>
</dbReference>
<evidence type="ECO:0000256" key="3">
    <source>
        <dbReference type="ARBA" id="ARBA00023326"/>
    </source>
</evidence>
<dbReference type="InterPro" id="IPR050964">
    <property type="entry name" value="Striated_Muscle_Regulatory"/>
</dbReference>
<evidence type="ECO:0000313" key="6">
    <source>
        <dbReference type="EMBL" id="MBB4912604.1"/>
    </source>
</evidence>
<dbReference type="PANTHER" id="PTHR13817">
    <property type="entry name" value="TITIN"/>
    <property type="match status" value="1"/>
</dbReference>
<dbReference type="GO" id="GO:0016798">
    <property type="term" value="F:hydrolase activity, acting on glycosyl bonds"/>
    <property type="evidence" value="ECO:0007669"/>
    <property type="project" value="UniProtKB-KW"/>
</dbReference>
<dbReference type="SMART" id="SM00060">
    <property type="entry name" value="FN3"/>
    <property type="match status" value="1"/>
</dbReference>
<keyword evidence="2" id="KW-0378">Hydrolase</keyword>
<keyword evidence="2" id="KW-0326">Glycosidase</keyword>
<feature type="domain" description="Fibronectin type-III" evidence="5">
    <location>
        <begin position="383"/>
        <end position="473"/>
    </location>
</feature>
<dbReference type="PANTHER" id="PTHR13817:SF73">
    <property type="entry name" value="FIBRONECTIN TYPE-III DOMAIN-CONTAINING PROTEIN"/>
    <property type="match status" value="1"/>
</dbReference>
<dbReference type="Proteomes" id="UP000520767">
    <property type="component" value="Unassembled WGS sequence"/>
</dbReference>
<dbReference type="AlphaFoldDB" id="A0A7W7QFV8"/>
<keyword evidence="1" id="KW-0677">Repeat</keyword>
<dbReference type="GO" id="GO:0000272">
    <property type="term" value="P:polysaccharide catabolic process"/>
    <property type="evidence" value="ECO:0007669"/>
    <property type="project" value="UniProtKB-KW"/>
</dbReference>
<comment type="caution">
    <text evidence="6">The sequence shown here is derived from an EMBL/GenBank/DDBJ whole genome shotgun (WGS) entry which is preliminary data.</text>
</comment>
<keyword evidence="7" id="KW-1185">Reference proteome</keyword>
<feature type="signal peptide" evidence="4">
    <location>
        <begin position="1"/>
        <end position="16"/>
    </location>
</feature>
<sequence>MLVLVLTLFPVGNAAAQDAPPGATYTPLATPQRILDTRTPVGGHQRKIAAGETVALAVPGLPADATAVVVNLTGTGGSTSTFLSMFPDQYAGTSTLNLAAGQTAAAGAFVTLGADRRIRVLNRNGTIDAVVDLVGYFAKDGTGFTTATASRILDTRATTAIGPGATRTLAVRGAGGVPADATAVLLNVTGVEPTASTFLRVTPDGQAGTSTVNLAANVNRANTTVTRIDADGAVRITNNSGNTHVLVDVLGWFSPSGTGRYVPLASPRRVLDTREGTDGPIAARTTRQAYFATEGGVPNFPTIATLFTLTGVQPTASTYLTAWGSGTARPQVSTLSVAARATVPNTAVAGGTAVNVYNHAGSSHALVDAVGYFYTPTRPDPTLPGAPTISSVRNDGTRVSLNWTTPDNGGLPLTGYTVTLQPGARRVTVPGWQNSATVDGLTSGGRYTLTVTATNLAGDGPASAAKQIGPPAWMTRVDTTATGQSDPDPRSWLGDVSADGRYVLLSAQTNSVLVPAPYRTAESQGRYQVRKDRQTGAVEITSVGADGVPAPSGWSALAPDNRTLVFLTTSGIHVRDLVAGTTRTVVAERGTGGHTLSGNGRWLYWTFQRTLYRYDLQAGQAETLLSCTDPATGCHLASAPVVSDDGATVVFDYSPAPGTSARAALLDPVTKELRMLVETDHTGALVLSGDGTTLFYRCDNCGTHTIKKVGTAPGSTPVPVGEWSPEYTMTVSPTASSTDGRVLSYFRQRRDGYWFISAPGYVLDTVDGREAMLPQLREISYLRGPVMSADGSTAVAEEDCQWQEECGATGVYAVSVPELLSSSG</sequence>
<dbReference type="EMBL" id="JACHJQ010000014">
    <property type="protein sequence ID" value="MBB4912604.1"/>
    <property type="molecule type" value="Genomic_DNA"/>
</dbReference>
<gene>
    <name evidence="6" type="ORF">FHR82_008876</name>
</gene>
<evidence type="ECO:0000313" key="7">
    <source>
        <dbReference type="Proteomes" id="UP000520767"/>
    </source>
</evidence>
<dbReference type="PROSITE" id="PS50853">
    <property type="entry name" value="FN3"/>
    <property type="match status" value="1"/>
</dbReference>
<keyword evidence="3" id="KW-0624">Polysaccharide degradation</keyword>
<name>A0A7W7QFV8_9PSEU</name>
<evidence type="ECO:0000256" key="1">
    <source>
        <dbReference type="ARBA" id="ARBA00022737"/>
    </source>
</evidence>
<dbReference type="CDD" id="cd00063">
    <property type="entry name" value="FN3"/>
    <property type="match status" value="1"/>
</dbReference>
<dbReference type="InterPro" id="IPR036116">
    <property type="entry name" value="FN3_sf"/>
</dbReference>
<dbReference type="Gene3D" id="2.60.40.10">
    <property type="entry name" value="Immunoglobulins"/>
    <property type="match status" value="1"/>
</dbReference>
<evidence type="ECO:0000259" key="5">
    <source>
        <dbReference type="PROSITE" id="PS50853"/>
    </source>
</evidence>
<dbReference type="SUPFAM" id="SSF69304">
    <property type="entry name" value="Tricorn protease N-terminal domain"/>
    <property type="match status" value="1"/>
</dbReference>
<feature type="chain" id="PRO_5030764707" description="Fibronectin type-III domain-containing protein" evidence="4">
    <location>
        <begin position="17"/>
        <end position="824"/>
    </location>
</feature>